<dbReference type="NCBIfam" id="TIGR03293">
    <property type="entry name" value="PhnG_redo"/>
    <property type="match status" value="1"/>
</dbReference>
<dbReference type="GO" id="GO:0019634">
    <property type="term" value="P:organic phosphonate metabolic process"/>
    <property type="evidence" value="ECO:0007669"/>
    <property type="project" value="InterPro"/>
</dbReference>
<dbReference type="EMBL" id="CP012661">
    <property type="protein sequence ID" value="AMY69412.1"/>
    <property type="molecule type" value="Genomic_DNA"/>
</dbReference>
<feature type="region of interest" description="Disordered" evidence="1">
    <location>
        <begin position="1"/>
        <end position="32"/>
    </location>
</feature>
<proteinExistence type="predicted"/>
<reference evidence="2 3" key="1">
    <citation type="submission" date="2015-09" db="EMBL/GenBank/DDBJ databases">
        <title>Complete genome sequence of Defluviimonas alba cai42t isolated from an oilfield in Xinjiang.</title>
        <authorList>
            <person name="Geng S."/>
            <person name="Pan X."/>
            <person name="Wu X."/>
        </authorList>
    </citation>
    <scope>NUCLEOTIDE SEQUENCE [LARGE SCALE GENOMIC DNA]</scope>
    <source>
        <strain evidence="3">cai42</strain>
    </source>
</reference>
<gene>
    <name evidence="2" type="ORF">AKL17_2166</name>
</gene>
<keyword evidence="3" id="KW-1185">Reference proteome</keyword>
<dbReference type="AlphaFoldDB" id="A0A159Z2X3"/>
<feature type="compositionally biased region" description="Basic residues" evidence="1">
    <location>
        <begin position="186"/>
        <end position="196"/>
    </location>
</feature>
<dbReference type="Pfam" id="PF06754">
    <property type="entry name" value="PhnG"/>
    <property type="match status" value="1"/>
</dbReference>
<dbReference type="STRING" id="1335048.AKL17_2166"/>
<name>A0A159Z2X3_9RHOB</name>
<evidence type="ECO:0000313" key="3">
    <source>
        <dbReference type="Proteomes" id="UP000076128"/>
    </source>
</evidence>
<protein>
    <submittedName>
        <fullName evidence="2">Alkylphosphonate utilization protein PhnG</fullName>
    </submittedName>
</protein>
<dbReference type="PATRIC" id="fig|1335048.3.peg.2259"/>
<dbReference type="InterPro" id="IPR009609">
    <property type="entry name" value="Phosphonate_metab_PhnG"/>
</dbReference>
<accession>A0A159Z2X3</accession>
<evidence type="ECO:0000256" key="1">
    <source>
        <dbReference type="SAM" id="MobiDB-lite"/>
    </source>
</evidence>
<feature type="region of interest" description="Disordered" evidence="1">
    <location>
        <begin position="186"/>
        <end position="208"/>
    </location>
</feature>
<dbReference type="Proteomes" id="UP000076128">
    <property type="component" value="Chromosome"/>
</dbReference>
<dbReference type="GO" id="GO:0015716">
    <property type="term" value="P:organic phosphonate transport"/>
    <property type="evidence" value="ECO:0007669"/>
    <property type="project" value="InterPro"/>
</dbReference>
<evidence type="ECO:0000313" key="2">
    <source>
        <dbReference type="EMBL" id="AMY69412.1"/>
    </source>
</evidence>
<dbReference type="KEGG" id="daa:AKL17_2166"/>
<organism evidence="2 3">
    <name type="scientific">Frigidibacter mobilis</name>
    <dbReference type="NCBI Taxonomy" id="1335048"/>
    <lineage>
        <taxon>Bacteria</taxon>
        <taxon>Pseudomonadati</taxon>
        <taxon>Pseudomonadota</taxon>
        <taxon>Alphaproteobacteria</taxon>
        <taxon>Rhodobacterales</taxon>
        <taxon>Paracoccaceae</taxon>
        <taxon>Frigidibacter</taxon>
    </lineage>
</organism>
<sequence length="208" mass="22134">MSDLHPAPKNEMQMPGSAPQHSDPPESGQIPRPQWMGLLAKARPERLAAALAGLELPGHSWARAPETGAVMVRGRMGGSGAPFNLGEMTVTRCALRLDSGEIGHAYVQGRDKAHATRAALVDALMQGPRAAELRAAVLEPLAAAAAADSAARAGKAAATKVDFFTMVRGKTDGHGRCSPFRRFRRYGARGRPRLPRQPRCNGAPRHLA</sequence>